<dbReference type="Proteomes" id="UP000681586">
    <property type="component" value="Unassembled WGS sequence"/>
</dbReference>
<comment type="caution">
    <text evidence="1">The sequence shown here is derived from an EMBL/GenBank/DDBJ whole genome shotgun (WGS) entry which is preliminary data.</text>
</comment>
<protein>
    <recommendedName>
        <fullName evidence="3">Immunity protein 30 domain-containing protein</fullName>
    </recommendedName>
</protein>
<evidence type="ECO:0000313" key="2">
    <source>
        <dbReference type="Proteomes" id="UP000681586"/>
    </source>
</evidence>
<sequence>MKDLIKGHILSGEFDTAYRLMSEVDFLEFEEHFISAAHEEESTMFYTFILDSIKKEETSELHDLAFLLHVYPYSEHDGAFYSAYYHAERSMILTEYKEVKSLLQMLLLHAIPEPLLSDKQAFDISKQILKIDPDNKVARNIMKETAKRMDKVVVDFSQLSNSQNA</sequence>
<organism evidence="1 2">
    <name type="scientific">Mammaliicoccus fleurettii</name>
    <dbReference type="NCBI Taxonomy" id="150056"/>
    <lineage>
        <taxon>Bacteria</taxon>
        <taxon>Bacillati</taxon>
        <taxon>Bacillota</taxon>
        <taxon>Bacilli</taxon>
        <taxon>Bacillales</taxon>
        <taxon>Staphylococcaceae</taxon>
        <taxon>Mammaliicoccus</taxon>
    </lineage>
</organism>
<gene>
    <name evidence="1" type="ORF">JJQ58_04110</name>
</gene>
<evidence type="ECO:0000313" key="1">
    <source>
        <dbReference type="EMBL" id="MBS3696674.1"/>
    </source>
</evidence>
<dbReference type="GeneID" id="86196533"/>
<accession>A0ABS5ML88</accession>
<proteinExistence type="predicted"/>
<evidence type="ECO:0008006" key="3">
    <source>
        <dbReference type="Google" id="ProtNLM"/>
    </source>
</evidence>
<name>A0ABS5ML88_9STAP</name>
<reference evidence="1 2" key="1">
    <citation type="submission" date="2021-05" db="EMBL/GenBank/DDBJ databases">
        <title>Staphylococcus fleurettii isolated from lake water in First Nation community in Manitoba, Canada.</title>
        <authorList>
            <person name="Bashar S."/>
            <person name="Murdock A."/>
            <person name="Patidar R."/>
            <person name="Golding G."/>
            <person name="Farenhorst A."/>
            <person name="Kumar A."/>
        </authorList>
    </citation>
    <scope>NUCLEOTIDE SEQUENCE [LARGE SCALE GENOMIC DNA]</scope>
    <source>
        <strain evidence="1 2">SF002</strain>
    </source>
</reference>
<dbReference type="EMBL" id="JAGXBM010000003">
    <property type="protein sequence ID" value="MBS3696674.1"/>
    <property type="molecule type" value="Genomic_DNA"/>
</dbReference>
<dbReference type="RefSeq" id="WP_078357087.1">
    <property type="nucleotide sequence ID" value="NZ_JAAQPD010000025.1"/>
</dbReference>
<keyword evidence="2" id="KW-1185">Reference proteome</keyword>